<evidence type="ECO:0000313" key="3">
    <source>
        <dbReference type="Proteomes" id="UP000234882"/>
    </source>
</evidence>
<protein>
    <submittedName>
        <fullName evidence="2">Uncharacterized protein</fullName>
    </submittedName>
</protein>
<feature type="region of interest" description="Disordered" evidence="1">
    <location>
        <begin position="87"/>
        <end position="114"/>
    </location>
</feature>
<keyword evidence="3" id="KW-1185">Reference proteome</keyword>
<evidence type="ECO:0000256" key="1">
    <source>
        <dbReference type="SAM" id="MobiDB-lite"/>
    </source>
</evidence>
<accession>A0A2K9MDY7</accession>
<proteinExistence type="predicted"/>
<gene>
    <name evidence="2" type="ORF">CYR75_05500</name>
</gene>
<reference evidence="3" key="1">
    <citation type="submission" date="2017-12" db="EMBL/GenBank/DDBJ databases">
        <title>Genomic analysis of Paracoccus sp. CBA4604.</title>
        <authorList>
            <person name="Roh S.W."/>
            <person name="Kim J.Y."/>
            <person name="Kim J.S."/>
        </authorList>
    </citation>
    <scope>NUCLEOTIDE SEQUENCE [LARGE SCALE GENOMIC DNA]</scope>
    <source>
        <strain evidence="3">CBA4604</strain>
    </source>
</reference>
<dbReference type="AlphaFoldDB" id="A0A2K9MDY7"/>
<dbReference type="EMBL" id="CP025583">
    <property type="protein sequence ID" value="AUM73814.1"/>
    <property type="molecule type" value="Genomic_DNA"/>
</dbReference>
<name>A0A2K9MDY7_9RHOB</name>
<sequence>MPVYPCIGPGLLAAVEWLFLSPHLRRTATPRAAAILLVAGQIPPRAQAGLDRLHDQLPHPRASLTWDGAGDSTPDLRRLWRELLAGRGDQPDRLPDTPPNEWRGKGDHGQGGKGMMGGVPYGRPMAMTAKDLRDGLELDAYTARFGPFAPMLPPGLEVEITLQGDVITKLTPCAPPFDQGLDASTPSACAARLLHLLGLPLDARRVRTGKRPMGLARLRALPPGLGEVAPDNDARARLTAWLAGREDETHIPPLPDLLTGLEWHEAMLVLNSFTPDALRRACLEEAEA</sequence>
<dbReference type="KEGG" id="paru:CYR75_05500"/>
<organism evidence="2 3">
    <name type="scientific">Paracoccus jeotgali</name>
    <dbReference type="NCBI Taxonomy" id="2065379"/>
    <lineage>
        <taxon>Bacteria</taxon>
        <taxon>Pseudomonadati</taxon>
        <taxon>Pseudomonadota</taxon>
        <taxon>Alphaproteobacteria</taxon>
        <taxon>Rhodobacterales</taxon>
        <taxon>Paracoccaceae</taxon>
        <taxon>Paracoccus</taxon>
    </lineage>
</organism>
<dbReference type="Proteomes" id="UP000234882">
    <property type="component" value="Chromosome"/>
</dbReference>
<evidence type="ECO:0000313" key="2">
    <source>
        <dbReference type="EMBL" id="AUM73814.1"/>
    </source>
</evidence>